<protein>
    <recommendedName>
        <fullName evidence="9">Epoxyqueuosine reductase</fullName>
        <ecNumber evidence="9">1.17.99.6</ecNumber>
    </recommendedName>
    <alternativeName>
        <fullName evidence="9">Queuosine biosynthesis protein QueG</fullName>
    </alternativeName>
</protein>
<evidence type="ECO:0000313" key="12">
    <source>
        <dbReference type="Proteomes" id="UP001596150"/>
    </source>
</evidence>
<comment type="similarity">
    <text evidence="9">Belongs to the QueG family.</text>
</comment>
<dbReference type="PROSITE" id="PS51379">
    <property type="entry name" value="4FE4S_FER_2"/>
    <property type="match status" value="1"/>
</dbReference>
<evidence type="ECO:0000256" key="1">
    <source>
        <dbReference type="ARBA" id="ARBA00022485"/>
    </source>
</evidence>
<reference evidence="12" key="1">
    <citation type="journal article" date="2019" name="Int. J. Syst. Evol. Microbiol.">
        <title>The Global Catalogue of Microorganisms (GCM) 10K type strain sequencing project: providing services to taxonomists for standard genome sequencing and annotation.</title>
        <authorList>
            <consortium name="The Broad Institute Genomics Platform"/>
            <consortium name="The Broad Institute Genome Sequencing Center for Infectious Disease"/>
            <person name="Wu L."/>
            <person name="Ma J."/>
        </authorList>
    </citation>
    <scope>NUCLEOTIDE SEQUENCE [LARGE SCALE GENOMIC DNA]</scope>
    <source>
        <strain evidence="12">KACC 12633</strain>
    </source>
</reference>
<gene>
    <name evidence="9 11" type="primary">queG</name>
    <name evidence="11" type="ORF">ACFPP9_16360</name>
</gene>
<keyword evidence="12" id="KW-1185">Reference proteome</keyword>
<dbReference type="InterPro" id="IPR016024">
    <property type="entry name" value="ARM-type_fold"/>
</dbReference>
<dbReference type="InterPro" id="IPR017896">
    <property type="entry name" value="4Fe4S_Fe-S-bd"/>
</dbReference>
<dbReference type="EMBL" id="JBHSML010000007">
    <property type="protein sequence ID" value="MFC5517360.1"/>
    <property type="molecule type" value="Genomic_DNA"/>
</dbReference>
<feature type="binding site" evidence="9">
    <location>
        <begin position="282"/>
        <end position="283"/>
    </location>
    <ligand>
        <name>cob(II)alamin</name>
        <dbReference type="ChEBI" id="CHEBI:16304"/>
    </ligand>
</feature>
<evidence type="ECO:0000256" key="3">
    <source>
        <dbReference type="ARBA" id="ARBA00022694"/>
    </source>
</evidence>
<name>A0ABW0PYE4_9HYPH</name>
<dbReference type="InterPro" id="IPR011989">
    <property type="entry name" value="ARM-like"/>
</dbReference>
<comment type="catalytic activity">
    <reaction evidence="9">
        <text>epoxyqueuosine(34) in tRNA + AH2 = queuosine(34) in tRNA + A + H2O</text>
        <dbReference type="Rhea" id="RHEA:32159"/>
        <dbReference type="Rhea" id="RHEA-COMP:18571"/>
        <dbReference type="Rhea" id="RHEA-COMP:18582"/>
        <dbReference type="ChEBI" id="CHEBI:13193"/>
        <dbReference type="ChEBI" id="CHEBI:15377"/>
        <dbReference type="ChEBI" id="CHEBI:17499"/>
        <dbReference type="ChEBI" id="CHEBI:194431"/>
        <dbReference type="ChEBI" id="CHEBI:194443"/>
        <dbReference type="EC" id="1.17.99.6"/>
    </reaction>
</comment>
<keyword evidence="4 9" id="KW-0479">Metal-binding</keyword>
<keyword evidence="9" id="KW-0846">Cobalamin</keyword>
<dbReference type="SUPFAM" id="SSF46548">
    <property type="entry name" value="alpha-helical ferredoxin"/>
    <property type="match status" value="1"/>
</dbReference>
<keyword evidence="8 9" id="KW-0411">Iron-sulfur</keyword>
<dbReference type="NCBIfam" id="TIGR00276">
    <property type="entry name" value="tRNA epoxyqueuosine(34) reductase QueG"/>
    <property type="match status" value="1"/>
</dbReference>
<comment type="function">
    <text evidence="9">Catalyzes the conversion of epoxyqueuosine (oQ) to queuosine (Q), which is a hypermodified base found in the wobble positions of tRNA(Asp), tRNA(Asn), tRNA(His) and tRNA(Tyr).</text>
</comment>
<feature type="binding site" evidence="9">
    <location>
        <position position="289"/>
    </location>
    <ligand>
        <name>[4Fe-4S] cluster</name>
        <dbReference type="ChEBI" id="CHEBI:49883"/>
        <label>1</label>
    </ligand>
</feature>
<feature type="binding site" evidence="9">
    <location>
        <position position="235"/>
    </location>
    <ligand>
        <name>[4Fe-4S] cluster</name>
        <dbReference type="ChEBI" id="CHEBI:49883"/>
        <label>1</label>
    </ligand>
</feature>
<dbReference type="Proteomes" id="UP001596150">
    <property type="component" value="Unassembled WGS sequence"/>
</dbReference>
<accession>A0ABW0PYE4</accession>
<evidence type="ECO:0000256" key="2">
    <source>
        <dbReference type="ARBA" id="ARBA00022490"/>
    </source>
</evidence>
<dbReference type="EC" id="1.17.99.6" evidence="9"/>
<dbReference type="PANTHER" id="PTHR30002">
    <property type="entry name" value="EPOXYQUEUOSINE REDUCTASE"/>
    <property type="match status" value="1"/>
</dbReference>
<evidence type="ECO:0000256" key="9">
    <source>
        <dbReference type="HAMAP-Rule" id="MF_00916"/>
    </source>
</evidence>
<comment type="subcellular location">
    <subcellularLocation>
        <location evidence="9">Cytoplasm</location>
    </subcellularLocation>
</comment>
<dbReference type="InterPro" id="IPR017900">
    <property type="entry name" value="4Fe4S_Fe_S_CS"/>
</dbReference>
<feature type="active site" description="Proton donor" evidence="9">
    <location>
        <position position="175"/>
    </location>
</feature>
<keyword evidence="6 9" id="KW-0560">Oxidoreductase</keyword>
<evidence type="ECO:0000256" key="4">
    <source>
        <dbReference type="ARBA" id="ARBA00022723"/>
    </source>
</evidence>
<keyword evidence="1 9" id="KW-0004">4Fe-4S</keyword>
<keyword evidence="5 9" id="KW-0671">Queuosine biosynthesis</keyword>
<feature type="binding site" evidence="9">
    <location>
        <position position="100"/>
    </location>
    <ligand>
        <name>cob(II)alamin</name>
        <dbReference type="ChEBI" id="CHEBI:16304"/>
    </ligand>
</feature>
<feature type="binding site" evidence="9">
    <location>
        <position position="210"/>
    </location>
    <ligand>
        <name>cob(II)alamin</name>
        <dbReference type="ChEBI" id="CHEBI:16304"/>
    </ligand>
</feature>
<comment type="subunit">
    <text evidence="9">Monomer.</text>
</comment>
<evidence type="ECO:0000259" key="10">
    <source>
        <dbReference type="PROSITE" id="PS51379"/>
    </source>
</evidence>
<evidence type="ECO:0000256" key="7">
    <source>
        <dbReference type="ARBA" id="ARBA00023004"/>
    </source>
</evidence>
<dbReference type="GO" id="GO:0052693">
    <property type="term" value="F:epoxyqueuosine reductase activity"/>
    <property type="evidence" value="ECO:0007669"/>
    <property type="project" value="UniProtKB-EC"/>
</dbReference>
<dbReference type="Gene3D" id="1.25.10.10">
    <property type="entry name" value="Leucine-rich Repeat Variant"/>
    <property type="match status" value="1"/>
</dbReference>
<comment type="cofactor">
    <cofactor evidence="9">
        <name>[4Fe-4S] cluster</name>
        <dbReference type="ChEBI" id="CHEBI:49883"/>
    </cofactor>
    <text evidence="9">Binds 2 [4Fe-4S] clusters per monomer.</text>
</comment>
<dbReference type="RefSeq" id="WP_266346164.1">
    <property type="nucleotide sequence ID" value="NZ_JAPKNH010000014.1"/>
</dbReference>
<feature type="binding site" evidence="9">
    <location>
        <position position="255"/>
    </location>
    <ligand>
        <name>[4Fe-4S] cluster</name>
        <dbReference type="ChEBI" id="CHEBI:49883"/>
        <label>2</label>
    </ligand>
</feature>
<feature type="binding site" evidence="9">
    <location>
        <position position="239"/>
    </location>
    <ligand>
        <name>[4Fe-4S] cluster</name>
        <dbReference type="ChEBI" id="CHEBI:49883"/>
        <label>2</label>
    </ligand>
</feature>
<comment type="pathway">
    <text evidence="9">tRNA modification; tRNA-queuosine biosynthesis.</text>
</comment>
<dbReference type="InterPro" id="IPR013542">
    <property type="entry name" value="QueG_DUF1730"/>
</dbReference>
<evidence type="ECO:0000313" key="11">
    <source>
        <dbReference type="EMBL" id="MFC5517360.1"/>
    </source>
</evidence>
<dbReference type="Pfam" id="PF08331">
    <property type="entry name" value="QueG_DUF1730"/>
    <property type="match status" value="1"/>
</dbReference>
<organism evidence="11 12">
    <name type="scientific">Kaistia terrae</name>
    <dbReference type="NCBI Taxonomy" id="537017"/>
    <lineage>
        <taxon>Bacteria</taxon>
        <taxon>Pseudomonadati</taxon>
        <taxon>Pseudomonadota</taxon>
        <taxon>Alphaproteobacteria</taxon>
        <taxon>Hyphomicrobiales</taxon>
        <taxon>Kaistiaceae</taxon>
        <taxon>Kaistia</taxon>
    </lineage>
</organism>
<dbReference type="SUPFAM" id="SSF48371">
    <property type="entry name" value="ARM repeat"/>
    <property type="match status" value="1"/>
</dbReference>
<feature type="binding site" evidence="9">
    <location>
        <position position="257"/>
    </location>
    <ligand>
        <name>cob(II)alamin</name>
        <dbReference type="ChEBI" id="CHEBI:16304"/>
    </ligand>
</feature>
<evidence type="ECO:0000256" key="8">
    <source>
        <dbReference type="ARBA" id="ARBA00023014"/>
    </source>
</evidence>
<feature type="binding site" evidence="9">
    <location>
        <position position="282"/>
    </location>
    <ligand>
        <name>[4Fe-4S] cluster</name>
        <dbReference type="ChEBI" id="CHEBI:49883"/>
        <label>2</label>
    </ligand>
</feature>
<keyword evidence="7 9" id="KW-0408">Iron</keyword>
<feature type="binding site" evidence="9">
    <location>
        <position position="229"/>
    </location>
    <ligand>
        <name>[4Fe-4S] cluster</name>
        <dbReference type="ChEBI" id="CHEBI:49883"/>
        <label>1</label>
    </ligand>
</feature>
<dbReference type="PROSITE" id="PS00198">
    <property type="entry name" value="4FE4S_FER_1"/>
    <property type="match status" value="1"/>
</dbReference>
<dbReference type="InterPro" id="IPR004453">
    <property type="entry name" value="QueG"/>
</dbReference>
<keyword evidence="2 9" id="KW-0963">Cytoplasm</keyword>
<keyword evidence="9" id="KW-0170">Cobalt</keyword>
<dbReference type="Pfam" id="PF13484">
    <property type="entry name" value="Fer4_16"/>
    <property type="match status" value="1"/>
</dbReference>
<comment type="caution">
    <text evidence="11">The sequence shown here is derived from an EMBL/GenBank/DDBJ whole genome shotgun (WGS) entry which is preliminary data.</text>
</comment>
<sequence length="412" mass="44702">MVRAGEVAAVVPAAAERRGAGRSPGAALHRPGLLTQALLTPKQLQAEKARLIADALAEGFSVVRITGPDAIPLAPERLHAFLRDGHHGSMAWMEETAARRADPTVLWPDVRTVIMLGLNYGPEDDPRTLLEARDRGNISVYARNRDYHDIIKGKLKQVAGRLASRTGAEVKVFVDTAPVMEKPLGEASGLGWQGKHTNLVSREFGSWLFLGSIFTALELPVDAPERDHCGKCRACLDACPTNAFPSPYRIDARRCISYLTIENAGPIPREFRVAMGNRIYGCDDCLAACPWNKFAKAASEMKLKARPEYEGPRLSELVALDDAAFRAFFSGSPVKRIGRDRFVRNVLIAIGNSGDAALLGAVRTLLDDPAPVVRGAAVWAFSRLASAEFEASRPGAMAAEADEAVREEWRGA</sequence>
<proteinExistence type="inferred from homology"/>
<evidence type="ECO:0000256" key="6">
    <source>
        <dbReference type="ARBA" id="ARBA00023002"/>
    </source>
</evidence>
<feature type="binding site" evidence="9">
    <location>
        <position position="232"/>
    </location>
    <ligand>
        <name>[4Fe-4S] cluster</name>
        <dbReference type="ChEBI" id="CHEBI:49883"/>
        <label>1</label>
    </ligand>
</feature>
<dbReference type="HAMAP" id="MF_00916">
    <property type="entry name" value="QueG"/>
    <property type="match status" value="1"/>
</dbReference>
<feature type="binding site" evidence="9">
    <location>
        <position position="285"/>
    </location>
    <ligand>
        <name>[4Fe-4S] cluster</name>
        <dbReference type="ChEBI" id="CHEBI:49883"/>
        <label>2</label>
    </ligand>
</feature>
<feature type="domain" description="4Fe-4S ferredoxin-type" evidence="10">
    <location>
        <begin position="217"/>
        <end position="249"/>
    </location>
</feature>
<comment type="cofactor">
    <cofactor evidence="9">
        <name>cob(II)alamin</name>
        <dbReference type="ChEBI" id="CHEBI:16304"/>
    </cofactor>
</comment>
<dbReference type="PANTHER" id="PTHR30002:SF4">
    <property type="entry name" value="EPOXYQUEUOSINE REDUCTASE"/>
    <property type="match status" value="1"/>
</dbReference>
<evidence type="ECO:0000256" key="5">
    <source>
        <dbReference type="ARBA" id="ARBA00022785"/>
    </source>
</evidence>
<keyword evidence="3 9" id="KW-0819">tRNA processing</keyword>
<dbReference type="Gene3D" id="3.30.70.20">
    <property type="match status" value="1"/>
</dbReference>
<comment type="caution">
    <text evidence="9">Lacks conserved residue(s) required for the propagation of feature annotation.</text>
</comment>
<feature type="binding site" evidence="9">
    <location>
        <position position="199"/>
    </location>
    <ligand>
        <name>cob(II)alamin</name>
        <dbReference type="ChEBI" id="CHEBI:16304"/>
    </ligand>
</feature>
<feature type="binding site" evidence="9">
    <location>
        <position position="175"/>
    </location>
    <ligand>
        <name>cob(II)alamin</name>
        <dbReference type="ChEBI" id="CHEBI:16304"/>
    </ligand>
</feature>